<dbReference type="PANTHER" id="PTHR32295">
    <property type="entry name" value="IQ-DOMAIN 5-RELATED"/>
    <property type="match status" value="1"/>
</dbReference>
<dbReference type="Pfam" id="PF00612">
    <property type="entry name" value="IQ"/>
    <property type="match status" value="1"/>
</dbReference>
<dbReference type="CDD" id="cd23767">
    <property type="entry name" value="IQCD"/>
    <property type="match status" value="1"/>
</dbReference>
<dbReference type="GO" id="GO:0005516">
    <property type="term" value="F:calmodulin binding"/>
    <property type="evidence" value="ECO:0007669"/>
    <property type="project" value="UniProtKB-KW"/>
</dbReference>
<reference evidence="7" key="1">
    <citation type="submission" date="2025-08" db="UniProtKB">
        <authorList>
            <consortium name="RefSeq"/>
        </authorList>
    </citation>
    <scope>IDENTIFICATION</scope>
</reference>
<gene>
    <name evidence="7" type="primary">LOC105045351</name>
</gene>
<dbReference type="InterPro" id="IPR000048">
    <property type="entry name" value="IQ_motif_EF-hand-BS"/>
</dbReference>
<comment type="subunit">
    <text evidence="3">Binds to multiple calmodulin (CaM) in the presence of Ca(2+) and CaM-like proteins.</text>
</comment>
<protein>
    <submittedName>
        <fullName evidence="7">Protein IQ-DOMAIN 1 isoform X1</fullName>
    </submittedName>
</protein>
<name>A0A8N4EWR5_ELAGV</name>
<evidence type="ECO:0000256" key="1">
    <source>
        <dbReference type="ARBA" id="ARBA00022860"/>
    </source>
</evidence>
<dbReference type="Pfam" id="PF13178">
    <property type="entry name" value="DUF4005"/>
    <property type="match status" value="1"/>
</dbReference>
<keyword evidence="6" id="KW-1185">Reference proteome</keyword>
<dbReference type="PANTHER" id="PTHR32295:SF41">
    <property type="entry name" value="PROTEIN IQ-DOMAIN 11"/>
    <property type="match status" value="1"/>
</dbReference>
<evidence type="ECO:0000313" key="7">
    <source>
        <dbReference type="RefSeq" id="XP_029120475.1"/>
    </source>
</evidence>
<accession>A0A8N4EWR5</accession>
<sequence length="494" mass="55412">MIHHPIGMINVMMSVLWLANPERNLPCNNYPMARRKSWFERVKRFFSSETKSQPESTERRRRWLVGRLKSKCSPALQAPSSSKAPSLREAEEEQSKHAVAVAVATAAAAEAAVAAAQAAAAVVRLTGTPSSYHRSREIAAIKIQTAFRGYLARRALRALKGLVRLQALVRGQSVRRQTAITLKGLQSLMKIQSLARASRVRIAEDNPACDGKDLIHGKSKDKEDIKTILQEGNERGWDGSTLSKEEIDAIVKSRREAALKRERAMEYASAHQERRNARKATTPSCKEVDLDDLNNRWSWLEQWVGSQPLDKDIPEVHPSLNIPEVHPSLSPEGELHHQELRASDSLICLDSDNKDEAEETQLRYLARRSFNQSRRTSTRDDNSFSPSPSFPNYMASTASTKARFRSLSTPKQRVGMTDICSDQYSPYTNRLLSPFPSIISDASPSKTSKPSVFSQRSPHLKGQTGSIKVQRSSNYLNFDSECSLLNWDRGDAFR</sequence>
<evidence type="ECO:0000256" key="4">
    <source>
        <dbReference type="SAM" id="MobiDB-lite"/>
    </source>
</evidence>
<proteinExistence type="inferred from homology"/>
<dbReference type="InterPro" id="IPR025064">
    <property type="entry name" value="DUF4005"/>
</dbReference>
<keyword evidence="1" id="KW-0112">Calmodulin-binding</keyword>
<feature type="region of interest" description="Disordered" evidence="4">
    <location>
        <begin position="442"/>
        <end position="464"/>
    </location>
</feature>
<dbReference type="PROSITE" id="PS50096">
    <property type="entry name" value="IQ"/>
    <property type="match status" value="2"/>
</dbReference>
<dbReference type="RefSeq" id="XP_029120475.1">
    <property type="nucleotide sequence ID" value="XM_029264642.1"/>
</dbReference>
<organism evidence="6 7">
    <name type="scientific">Elaeis guineensis var. tenera</name>
    <name type="common">Oil palm</name>
    <dbReference type="NCBI Taxonomy" id="51953"/>
    <lineage>
        <taxon>Eukaryota</taxon>
        <taxon>Viridiplantae</taxon>
        <taxon>Streptophyta</taxon>
        <taxon>Embryophyta</taxon>
        <taxon>Tracheophyta</taxon>
        <taxon>Spermatophyta</taxon>
        <taxon>Magnoliopsida</taxon>
        <taxon>Liliopsida</taxon>
        <taxon>Arecaceae</taxon>
        <taxon>Arecoideae</taxon>
        <taxon>Cocoseae</taxon>
        <taxon>Elaeidinae</taxon>
        <taxon>Elaeis</taxon>
    </lineage>
</organism>
<feature type="region of interest" description="Disordered" evidence="4">
    <location>
        <begin position="368"/>
        <end position="392"/>
    </location>
</feature>
<dbReference type="OrthoDB" id="696085at2759"/>
<comment type="similarity">
    <text evidence="2">Belongs to the IQD family.</text>
</comment>
<evidence type="ECO:0000313" key="6">
    <source>
        <dbReference type="Proteomes" id="UP000504607"/>
    </source>
</evidence>
<dbReference type="AlphaFoldDB" id="A0A8N4EWR5"/>
<dbReference type="Proteomes" id="UP000504607">
    <property type="component" value="Chromosome 5"/>
</dbReference>
<dbReference type="Gene3D" id="1.20.5.190">
    <property type="match status" value="1"/>
</dbReference>
<evidence type="ECO:0000259" key="5">
    <source>
        <dbReference type="Pfam" id="PF13178"/>
    </source>
</evidence>
<dbReference type="SMART" id="SM00015">
    <property type="entry name" value="IQ"/>
    <property type="match status" value="1"/>
</dbReference>
<evidence type="ECO:0000256" key="3">
    <source>
        <dbReference type="ARBA" id="ARBA00024378"/>
    </source>
</evidence>
<feature type="domain" description="DUF4005" evidence="5">
    <location>
        <begin position="371"/>
        <end position="431"/>
    </location>
</feature>
<evidence type="ECO:0000256" key="2">
    <source>
        <dbReference type="ARBA" id="ARBA00024341"/>
    </source>
</evidence>